<feature type="transmembrane region" description="Helical" evidence="1">
    <location>
        <begin position="7"/>
        <end position="25"/>
    </location>
</feature>
<dbReference type="Proteomes" id="UP000228952">
    <property type="component" value="Unassembled WGS sequence"/>
</dbReference>
<dbReference type="Pfam" id="PF01066">
    <property type="entry name" value="CDP-OH_P_transf"/>
    <property type="match status" value="1"/>
</dbReference>
<gene>
    <name evidence="2" type="ORF">COX64_03045</name>
</gene>
<feature type="transmembrane region" description="Helical" evidence="1">
    <location>
        <begin position="62"/>
        <end position="81"/>
    </location>
</feature>
<evidence type="ECO:0000313" key="2">
    <source>
        <dbReference type="EMBL" id="PJA13657.1"/>
    </source>
</evidence>
<dbReference type="AlphaFoldDB" id="A0A2M7W2H1"/>
<evidence type="ECO:0000256" key="1">
    <source>
        <dbReference type="SAM" id="Phobius"/>
    </source>
</evidence>
<name>A0A2M7W2H1_9BACT</name>
<keyword evidence="1" id="KW-0812">Transmembrane</keyword>
<accession>A0A2M7W2H1</accession>
<proteinExistence type="predicted"/>
<keyword evidence="1" id="KW-1133">Transmembrane helix</keyword>
<comment type="caution">
    <text evidence="2">The sequence shown here is derived from an EMBL/GenBank/DDBJ whole genome shotgun (WGS) entry which is preliminary data.</text>
</comment>
<dbReference type="InterPro" id="IPR000462">
    <property type="entry name" value="CDP-OH_P_trans"/>
</dbReference>
<feature type="transmembrane region" description="Helical" evidence="1">
    <location>
        <begin position="31"/>
        <end position="50"/>
    </location>
</feature>
<dbReference type="GO" id="GO:0008654">
    <property type="term" value="P:phospholipid biosynthetic process"/>
    <property type="evidence" value="ECO:0007669"/>
    <property type="project" value="InterPro"/>
</dbReference>
<evidence type="ECO:0008006" key="4">
    <source>
        <dbReference type="Google" id="ProtNLM"/>
    </source>
</evidence>
<evidence type="ECO:0000313" key="3">
    <source>
        <dbReference type="Proteomes" id="UP000228952"/>
    </source>
</evidence>
<feature type="transmembrane region" description="Helical" evidence="1">
    <location>
        <begin position="179"/>
        <end position="196"/>
    </location>
</feature>
<dbReference type="Gene3D" id="1.20.120.1760">
    <property type="match status" value="1"/>
</dbReference>
<dbReference type="GO" id="GO:0016020">
    <property type="term" value="C:membrane"/>
    <property type="evidence" value="ECO:0007669"/>
    <property type="project" value="InterPro"/>
</dbReference>
<feature type="transmembrane region" description="Helical" evidence="1">
    <location>
        <begin position="148"/>
        <end position="167"/>
    </location>
</feature>
<feature type="transmembrane region" description="Helical" evidence="1">
    <location>
        <begin position="121"/>
        <end position="142"/>
    </location>
</feature>
<protein>
    <recommendedName>
        <fullName evidence="4">CDP-diacylglycerol--serine O-phosphatidyltransferase</fullName>
    </recommendedName>
</protein>
<reference evidence="3" key="1">
    <citation type="submission" date="2017-09" db="EMBL/GenBank/DDBJ databases">
        <title>Depth-based differentiation of microbial function through sediment-hosted aquifers and enrichment of novel symbionts in the deep terrestrial subsurface.</title>
        <authorList>
            <person name="Probst A.J."/>
            <person name="Ladd B."/>
            <person name="Jarett J.K."/>
            <person name="Geller-Mcgrath D.E."/>
            <person name="Sieber C.M.K."/>
            <person name="Emerson J.B."/>
            <person name="Anantharaman K."/>
            <person name="Thomas B.C."/>
            <person name="Malmstrom R."/>
            <person name="Stieglmeier M."/>
            <person name="Klingl A."/>
            <person name="Woyke T."/>
            <person name="Ryan C.M."/>
            <person name="Banfield J.F."/>
        </authorList>
    </citation>
    <scope>NUCLEOTIDE SEQUENCE [LARGE SCALE GENOMIC DNA]</scope>
</reference>
<organism evidence="2 3">
    <name type="scientific">Candidatus Dojkabacteria bacterium CG_4_10_14_0_2_um_filter_Dojkabacteria_WS6_41_15</name>
    <dbReference type="NCBI Taxonomy" id="2014249"/>
    <lineage>
        <taxon>Bacteria</taxon>
        <taxon>Candidatus Dojkabacteria</taxon>
    </lineage>
</organism>
<keyword evidence="1" id="KW-0472">Membrane</keyword>
<sequence length="197" mass="22315">MKLTKADILSLFAIAFGWSSLLFVLENQYVLSVTFLLLAFICDLFDGVIARKFKEEASSWGAVLDSLADTLLYLLVPLLFARSVWQFPMWTFYVLSLGPIIAGFFRLARFSMVGLKKDDKGIYYEGLIVVHQALFLLFGFAIYQSLQFWGNVFLIGSMIIIPPLMLFTSIKTRKPNVNTSLAIAGIFFLYLYATILN</sequence>
<dbReference type="EMBL" id="PFQB01000078">
    <property type="protein sequence ID" value="PJA13657.1"/>
    <property type="molecule type" value="Genomic_DNA"/>
</dbReference>
<dbReference type="GO" id="GO:0016780">
    <property type="term" value="F:phosphotransferase activity, for other substituted phosphate groups"/>
    <property type="evidence" value="ECO:0007669"/>
    <property type="project" value="InterPro"/>
</dbReference>
<dbReference type="InterPro" id="IPR043130">
    <property type="entry name" value="CDP-OH_PTrfase_TM_dom"/>
</dbReference>
<feature type="transmembrane region" description="Helical" evidence="1">
    <location>
        <begin position="87"/>
        <end position="109"/>
    </location>
</feature>